<dbReference type="GeneID" id="90075327"/>
<evidence type="ECO:0000256" key="1">
    <source>
        <dbReference type="ARBA" id="ARBA00004549"/>
    </source>
</evidence>
<dbReference type="PANTHER" id="PTHR28080">
    <property type="entry name" value="PEROXISOMAL BIOGENESIS FACTOR 3"/>
    <property type="match status" value="1"/>
</dbReference>
<comment type="similarity">
    <text evidence="2">Belongs to the peroxin-3 family.</text>
</comment>
<evidence type="ECO:0000313" key="7">
    <source>
        <dbReference type="Proteomes" id="UP001360560"/>
    </source>
</evidence>
<dbReference type="EMBL" id="BTFZ01000011">
    <property type="protein sequence ID" value="GMM37352.1"/>
    <property type="molecule type" value="Genomic_DNA"/>
</dbReference>
<keyword evidence="7" id="KW-1185">Reference proteome</keyword>
<evidence type="ECO:0000256" key="3">
    <source>
        <dbReference type="ARBA" id="ARBA00023140"/>
    </source>
</evidence>
<dbReference type="AlphaFoldDB" id="A0AAV5QRZ3"/>
<dbReference type="GO" id="GO:0005778">
    <property type="term" value="C:peroxisomal membrane"/>
    <property type="evidence" value="ECO:0007669"/>
    <property type="project" value="UniProtKB-SubCell"/>
</dbReference>
<dbReference type="RefSeq" id="XP_064854348.1">
    <property type="nucleotide sequence ID" value="XM_064998276.1"/>
</dbReference>
<evidence type="ECO:0000313" key="6">
    <source>
        <dbReference type="EMBL" id="GMM37352.1"/>
    </source>
</evidence>
<gene>
    <name evidence="6" type="ORF">DASC09_046770</name>
</gene>
<dbReference type="InterPro" id="IPR006966">
    <property type="entry name" value="Peroxin-3"/>
</dbReference>
<protein>
    <recommendedName>
        <fullName evidence="4">Peroxin-3</fullName>
    </recommendedName>
</protein>
<comment type="caution">
    <text evidence="6">The sequence shown here is derived from an EMBL/GenBank/DDBJ whole genome shotgun (WGS) entry which is preliminary data.</text>
</comment>
<dbReference type="PANTHER" id="PTHR28080:SF1">
    <property type="entry name" value="PEROXISOMAL BIOGENESIS FACTOR 3"/>
    <property type="match status" value="1"/>
</dbReference>
<feature type="compositionally biased region" description="Polar residues" evidence="5">
    <location>
        <begin position="134"/>
        <end position="143"/>
    </location>
</feature>
<reference evidence="6 7" key="1">
    <citation type="journal article" date="2023" name="Elife">
        <title>Identification of key yeast species and microbe-microbe interactions impacting larval growth of Drosophila in the wild.</title>
        <authorList>
            <person name="Mure A."/>
            <person name="Sugiura Y."/>
            <person name="Maeda R."/>
            <person name="Honda K."/>
            <person name="Sakurai N."/>
            <person name="Takahashi Y."/>
            <person name="Watada M."/>
            <person name="Katoh T."/>
            <person name="Gotoh A."/>
            <person name="Gotoh Y."/>
            <person name="Taniguchi I."/>
            <person name="Nakamura K."/>
            <person name="Hayashi T."/>
            <person name="Katayama T."/>
            <person name="Uemura T."/>
            <person name="Hattori Y."/>
        </authorList>
    </citation>
    <scope>NUCLEOTIDE SEQUENCE [LARGE SCALE GENOMIC DNA]</scope>
    <source>
        <strain evidence="6 7">SC-9</strain>
    </source>
</reference>
<organism evidence="6 7">
    <name type="scientific">Saccharomycopsis crataegensis</name>
    <dbReference type="NCBI Taxonomy" id="43959"/>
    <lineage>
        <taxon>Eukaryota</taxon>
        <taxon>Fungi</taxon>
        <taxon>Dikarya</taxon>
        <taxon>Ascomycota</taxon>
        <taxon>Saccharomycotina</taxon>
        <taxon>Saccharomycetes</taxon>
        <taxon>Saccharomycopsidaceae</taxon>
        <taxon>Saccharomycopsis</taxon>
    </lineage>
</organism>
<evidence type="ECO:0000256" key="4">
    <source>
        <dbReference type="ARBA" id="ARBA00032508"/>
    </source>
</evidence>
<comment type="subcellular location">
    <subcellularLocation>
        <location evidence="1">Peroxisome membrane</location>
        <topology evidence="1">Single-pass membrane protein</topology>
    </subcellularLocation>
</comment>
<dbReference type="GO" id="GO:0030674">
    <property type="term" value="F:protein-macromolecule adaptor activity"/>
    <property type="evidence" value="ECO:0007669"/>
    <property type="project" value="TreeGrafter"/>
</dbReference>
<feature type="compositionally biased region" description="Low complexity" evidence="5">
    <location>
        <begin position="103"/>
        <end position="113"/>
    </location>
</feature>
<sequence>MFAGLFQFYRHNRRKIVTTMGTLTACYFLIRYILNRRREAFEYQQYLIRQKIKKKYLQTQQDCIFTIVGLLPTLSKGIYSLEPVEDITKKLISKRKKKGENATNTTGSLTTGTEISVGGTVFDTSESKPEAESPDNNSKSTNEVSKQHLWNDLKVKALARLLTSVYSYCLLVILVRLQLNLLARKDYLETAMEAANIEVEDLVGDRGHVEYVVEQSYLALSWWLVNHGYVTIYKKCTEAIKLVFKDVNARTEVTFNEFSTLIAKTQELIDKSFLVNNEDFIEQCILPPENKEFEVVSRHRADILGNDNDDVNISAEEIIAHENFRVLIRETRDYINTDALNIVLVNMVTSSIGKFLNNCSDILFEENQDDDDLNAEKIELQLITYRIKLVKILSIIMKENNKICEASNTNEYVQVMSSVPELEEYTASVYSNFSI</sequence>
<dbReference type="GO" id="GO:0045046">
    <property type="term" value="P:protein import into peroxisome membrane"/>
    <property type="evidence" value="ECO:0007669"/>
    <property type="project" value="TreeGrafter"/>
</dbReference>
<dbReference type="Proteomes" id="UP001360560">
    <property type="component" value="Unassembled WGS sequence"/>
</dbReference>
<proteinExistence type="inferred from homology"/>
<evidence type="ECO:0000256" key="2">
    <source>
        <dbReference type="ARBA" id="ARBA00008933"/>
    </source>
</evidence>
<feature type="region of interest" description="Disordered" evidence="5">
    <location>
        <begin position="100"/>
        <end position="143"/>
    </location>
</feature>
<dbReference type="Pfam" id="PF04882">
    <property type="entry name" value="Peroxin-3"/>
    <property type="match status" value="1"/>
</dbReference>
<keyword evidence="3" id="KW-0576">Peroxisome</keyword>
<evidence type="ECO:0000256" key="5">
    <source>
        <dbReference type="SAM" id="MobiDB-lite"/>
    </source>
</evidence>
<accession>A0AAV5QRZ3</accession>
<name>A0AAV5QRZ3_9ASCO</name>